<keyword evidence="2" id="KW-1185">Reference proteome</keyword>
<organism evidence="1 2">
    <name type="scientific">Arachis hypogaea</name>
    <name type="common">Peanut</name>
    <dbReference type="NCBI Taxonomy" id="3818"/>
    <lineage>
        <taxon>Eukaryota</taxon>
        <taxon>Viridiplantae</taxon>
        <taxon>Streptophyta</taxon>
        <taxon>Embryophyta</taxon>
        <taxon>Tracheophyta</taxon>
        <taxon>Spermatophyta</taxon>
        <taxon>Magnoliopsida</taxon>
        <taxon>eudicotyledons</taxon>
        <taxon>Gunneridae</taxon>
        <taxon>Pentapetalae</taxon>
        <taxon>rosids</taxon>
        <taxon>fabids</taxon>
        <taxon>Fabales</taxon>
        <taxon>Fabaceae</taxon>
        <taxon>Papilionoideae</taxon>
        <taxon>50 kb inversion clade</taxon>
        <taxon>dalbergioids sensu lato</taxon>
        <taxon>Dalbergieae</taxon>
        <taxon>Pterocarpus clade</taxon>
        <taxon>Arachis</taxon>
    </lineage>
</organism>
<dbReference type="Proteomes" id="UP000289738">
    <property type="component" value="Chromosome B01"/>
</dbReference>
<sequence length="86" mass="9818">MSNKGNKTTEVNQPSKDNLRWSDNMDEVLLNALAEKALKAYANLVKTLSIAIVPHITKSHIKNRMKTLKDYFAETYDLFHHLNGFA</sequence>
<reference evidence="1 2" key="1">
    <citation type="submission" date="2019-01" db="EMBL/GenBank/DDBJ databases">
        <title>Sequencing of cultivated peanut Arachis hypogaea provides insights into genome evolution and oil improvement.</title>
        <authorList>
            <person name="Chen X."/>
        </authorList>
    </citation>
    <scope>NUCLEOTIDE SEQUENCE [LARGE SCALE GENOMIC DNA]</scope>
    <source>
        <strain evidence="2">cv. Fuhuasheng</strain>
        <tissue evidence="1">Leaves</tissue>
    </source>
</reference>
<evidence type="ECO:0008006" key="3">
    <source>
        <dbReference type="Google" id="ProtNLM"/>
    </source>
</evidence>
<dbReference type="PANTHER" id="PTHR46929">
    <property type="entry name" value="EXPRESSED PROTEIN"/>
    <property type="match status" value="1"/>
</dbReference>
<dbReference type="PANTHER" id="PTHR46929:SF4">
    <property type="entry name" value="MYB_SANT-LIKE DOMAIN-CONTAINING PROTEIN"/>
    <property type="match status" value="1"/>
</dbReference>
<evidence type="ECO:0000313" key="2">
    <source>
        <dbReference type="Proteomes" id="UP000289738"/>
    </source>
</evidence>
<dbReference type="EMBL" id="SDMP01000011">
    <property type="protein sequence ID" value="RYR32032.1"/>
    <property type="molecule type" value="Genomic_DNA"/>
</dbReference>
<evidence type="ECO:0000313" key="1">
    <source>
        <dbReference type="EMBL" id="RYR32032.1"/>
    </source>
</evidence>
<protein>
    <recommendedName>
        <fullName evidence="3">Myb/SANT-like domain-containing protein</fullName>
    </recommendedName>
</protein>
<proteinExistence type="predicted"/>
<accession>A0A445B024</accession>
<gene>
    <name evidence="1" type="ORF">Ahy_B01g057015</name>
</gene>
<comment type="caution">
    <text evidence="1">The sequence shown here is derived from an EMBL/GenBank/DDBJ whole genome shotgun (WGS) entry which is preliminary data.</text>
</comment>
<name>A0A445B024_ARAHY</name>
<dbReference type="AlphaFoldDB" id="A0A445B024"/>